<dbReference type="Gene3D" id="2.40.50.100">
    <property type="match status" value="2"/>
</dbReference>
<dbReference type="Pfam" id="PF25917">
    <property type="entry name" value="BSH_RND"/>
    <property type="match status" value="1"/>
</dbReference>
<evidence type="ECO:0000256" key="1">
    <source>
        <dbReference type="ARBA" id="ARBA00004196"/>
    </source>
</evidence>
<dbReference type="STRING" id="411467.BACCAP_03537"/>
<keyword evidence="2 3" id="KW-0175">Coiled coil</keyword>
<dbReference type="eggNOG" id="COG0845">
    <property type="taxonomic scope" value="Bacteria"/>
</dbReference>
<name>A6NZ86_9FIRM</name>
<keyword evidence="5" id="KW-0472">Membrane</keyword>
<dbReference type="InterPro" id="IPR050465">
    <property type="entry name" value="UPF0194_transport"/>
</dbReference>
<comment type="caution">
    <text evidence="7">The sequence shown here is derived from an EMBL/GenBank/DDBJ whole genome shotgun (WGS) entry which is preliminary data.</text>
</comment>
<feature type="compositionally biased region" description="Gly residues" evidence="4">
    <location>
        <begin position="539"/>
        <end position="550"/>
    </location>
</feature>
<feature type="coiled-coil region" evidence="3">
    <location>
        <begin position="118"/>
        <end position="152"/>
    </location>
</feature>
<dbReference type="InterPro" id="IPR058625">
    <property type="entry name" value="MdtA-like_BSH"/>
</dbReference>
<feature type="region of interest" description="Disordered" evidence="4">
    <location>
        <begin position="1"/>
        <end position="22"/>
    </location>
</feature>
<feature type="coiled-coil region" evidence="3">
    <location>
        <begin position="320"/>
        <end position="354"/>
    </location>
</feature>
<evidence type="ECO:0000259" key="6">
    <source>
        <dbReference type="Pfam" id="PF25917"/>
    </source>
</evidence>
<evidence type="ECO:0000313" key="7">
    <source>
        <dbReference type="EMBL" id="EDM98735.1"/>
    </source>
</evidence>
<reference evidence="7 8" key="1">
    <citation type="submission" date="2007-04" db="EMBL/GenBank/DDBJ databases">
        <authorList>
            <person name="Fulton L."/>
            <person name="Clifton S."/>
            <person name="Fulton B."/>
            <person name="Xu J."/>
            <person name="Minx P."/>
            <person name="Pepin K.H."/>
            <person name="Johnson M."/>
            <person name="Thiruvilangam P."/>
            <person name="Bhonagiri V."/>
            <person name="Nash W.E."/>
            <person name="Mardis E.R."/>
            <person name="Wilson R.K."/>
        </authorList>
    </citation>
    <scope>NUCLEOTIDE SEQUENCE [LARGE SCALE GENOMIC DNA]</scope>
    <source>
        <strain evidence="7 8">ATCC 29799</strain>
    </source>
</reference>
<accession>A6NZ86</accession>
<feature type="compositionally biased region" description="Gly residues" evidence="4">
    <location>
        <begin position="516"/>
        <end position="531"/>
    </location>
</feature>
<evidence type="ECO:0000313" key="8">
    <source>
        <dbReference type="Proteomes" id="UP000003639"/>
    </source>
</evidence>
<dbReference type="AlphaFoldDB" id="A6NZ86"/>
<dbReference type="PANTHER" id="PTHR32347">
    <property type="entry name" value="EFFLUX SYSTEM COMPONENT YKNX-RELATED"/>
    <property type="match status" value="1"/>
</dbReference>
<gene>
    <name evidence="7" type="ORF">BACCAP_03537</name>
</gene>
<feature type="transmembrane region" description="Helical" evidence="5">
    <location>
        <begin position="31"/>
        <end position="52"/>
    </location>
</feature>
<keyword evidence="5" id="KW-0812">Transmembrane</keyword>
<reference evidence="7 8" key="2">
    <citation type="submission" date="2007-06" db="EMBL/GenBank/DDBJ databases">
        <title>Draft genome sequence of Pseudoflavonifractor capillosus ATCC 29799.</title>
        <authorList>
            <person name="Sudarsanam P."/>
            <person name="Ley R."/>
            <person name="Guruge J."/>
            <person name="Turnbaugh P.J."/>
            <person name="Mahowald M."/>
            <person name="Liep D."/>
            <person name="Gordon J."/>
        </authorList>
    </citation>
    <scope>NUCLEOTIDE SEQUENCE [LARGE SCALE GENOMIC DNA]</scope>
    <source>
        <strain evidence="7 8">ATCC 29799</strain>
    </source>
</reference>
<evidence type="ECO:0000256" key="4">
    <source>
        <dbReference type="SAM" id="MobiDB-lite"/>
    </source>
</evidence>
<dbReference type="Gene3D" id="1.10.287.470">
    <property type="entry name" value="Helix hairpin bin"/>
    <property type="match status" value="1"/>
</dbReference>
<sequence length="550" mass="58212">MQLLKQRPAVESGGDSGEKPRKKGRFPIRRVVALVVVVGVVAAAAVGARALFFTEEEQVALTETTTYGTLSTAIEGNATTMPNDSVTVTTASTAEILEVYVSAGDTVEAGDLLYVQDDAQLDEEIETYQDEIAELEEELDGYYDQLSDLQESLSALTVTAPFAGRLTEVDAEEGDSVQNGGKLAVLVDDSRMTLTQYFSYAYADQVYVGMSAGVSVASLMLNLEGTVTDVQMVERLTAEGTRCFAVTVTVNNPGALTEGMTGAGYLIADSGEKIYPAVEGSLEYADQETIQAQVAGEITYADAVPYQTVSAGQPLFTVDGSDYEEQLETVNKRITQTEEEITSAQEKITEAEESRSDYSVTAEISGKVISVGVRAGESPRMEATTAVTIYNMDTMTITANIDELDIDKIEMGMDVTIVASSGEKTYRGTVTEISYEATNSSGVAYFPITIEIDSAGELSAGVNVSYYISTGDDEEGVLVPLAALKSTDEGTCVFVKADTRPDNAIDLEDGEEQEGFPGGDFSGGEFPGGGQMPDFSGGSTSGGVMGGPRG</sequence>
<keyword evidence="8" id="KW-1185">Reference proteome</keyword>
<dbReference type="Gene3D" id="2.40.30.170">
    <property type="match status" value="2"/>
</dbReference>
<dbReference type="EMBL" id="AAXG02000032">
    <property type="protein sequence ID" value="EDM98735.1"/>
    <property type="molecule type" value="Genomic_DNA"/>
</dbReference>
<dbReference type="Proteomes" id="UP000003639">
    <property type="component" value="Unassembled WGS sequence"/>
</dbReference>
<dbReference type="RefSeq" id="WP_006574041.1">
    <property type="nucleotide sequence ID" value="NZ_AAXG02000032.1"/>
</dbReference>
<evidence type="ECO:0000256" key="3">
    <source>
        <dbReference type="SAM" id="Coils"/>
    </source>
</evidence>
<feature type="region of interest" description="Disordered" evidence="4">
    <location>
        <begin position="508"/>
        <end position="550"/>
    </location>
</feature>
<feature type="domain" description="Multidrug resistance protein MdtA-like barrel-sandwich hybrid" evidence="6">
    <location>
        <begin position="86"/>
        <end position="187"/>
    </location>
</feature>
<dbReference type="GO" id="GO:0030313">
    <property type="term" value="C:cell envelope"/>
    <property type="evidence" value="ECO:0007669"/>
    <property type="project" value="UniProtKB-SubCell"/>
</dbReference>
<keyword evidence="5" id="KW-1133">Transmembrane helix</keyword>
<evidence type="ECO:0000256" key="5">
    <source>
        <dbReference type="SAM" id="Phobius"/>
    </source>
</evidence>
<organism evidence="7 8">
    <name type="scientific">Pseudoflavonifractor capillosus ATCC 29799</name>
    <dbReference type="NCBI Taxonomy" id="411467"/>
    <lineage>
        <taxon>Bacteria</taxon>
        <taxon>Bacillati</taxon>
        <taxon>Bacillota</taxon>
        <taxon>Clostridia</taxon>
        <taxon>Eubacteriales</taxon>
        <taxon>Oscillospiraceae</taxon>
        <taxon>Pseudoflavonifractor</taxon>
    </lineage>
</organism>
<evidence type="ECO:0000256" key="2">
    <source>
        <dbReference type="ARBA" id="ARBA00023054"/>
    </source>
</evidence>
<dbReference type="PANTHER" id="PTHR32347:SF14">
    <property type="entry name" value="EFFLUX SYSTEM COMPONENT YKNX-RELATED"/>
    <property type="match status" value="1"/>
</dbReference>
<dbReference type="SUPFAM" id="SSF111369">
    <property type="entry name" value="HlyD-like secretion proteins"/>
    <property type="match status" value="2"/>
</dbReference>
<protein>
    <submittedName>
        <fullName evidence="7">Gram-positive signal peptide protein, YSIRK family</fullName>
    </submittedName>
</protein>
<proteinExistence type="predicted"/>
<comment type="subcellular location">
    <subcellularLocation>
        <location evidence="1">Cell envelope</location>
    </subcellularLocation>
</comment>